<dbReference type="Gene3D" id="3.40.970.10">
    <property type="entry name" value="Ribonuclease H1, N-terminal domain"/>
    <property type="match status" value="1"/>
</dbReference>
<protein>
    <recommendedName>
        <fullName evidence="1">Ribonuclease H1 N-terminal domain-containing protein</fullName>
    </recommendedName>
</protein>
<keyword evidence="3" id="KW-1185">Reference proteome</keyword>
<gene>
    <name evidence="2" type="ORF">NP233_g10532</name>
</gene>
<proteinExistence type="predicted"/>
<evidence type="ECO:0000259" key="1">
    <source>
        <dbReference type="Pfam" id="PF01693"/>
    </source>
</evidence>
<dbReference type="EMBL" id="JANIEX010001088">
    <property type="protein sequence ID" value="KAJ3560905.1"/>
    <property type="molecule type" value="Genomic_DNA"/>
</dbReference>
<sequence length="229" mass="24994">MAHNCFQGIPINNAPFVIPVETGLHGCPLLKDEKSHKESYVVANGRRMGVYYDWLTCAAQVMGFPKNSYKGYKDKEDSEGVWHYLLRNGLWGPPDSESLCLALIPDCLIHILAPLVIPAYQWKGVESLLGLDFHHQDLGRSPSSGPIDWEDMTSIAGPEEVSNCTPAPMAKAGSSKGKGSYAQHCPAHVFQKLGLSSHTREWKVVIKGTAPGIFYGSDKANEAMGDAPI</sequence>
<evidence type="ECO:0000313" key="2">
    <source>
        <dbReference type="EMBL" id="KAJ3560905.1"/>
    </source>
</evidence>
<dbReference type="AlphaFoldDB" id="A0AAD5VKK1"/>
<dbReference type="InterPro" id="IPR037056">
    <property type="entry name" value="RNase_H1_N_sf"/>
</dbReference>
<accession>A0AAD5VKK1</accession>
<feature type="domain" description="Ribonuclease H1 N-terminal" evidence="1">
    <location>
        <begin position="40"/>
        <end position="77"/>
    </location>
</feature>
<dbReference type="SUPFAM" id="SSF55658">
    <property type="entry name" value="L9 N-domain-like"/>
    <property type="match status" value="1"/>
</dbReference>
<evidence type="ECO:0000313" key="3">
    <source>
        <dbReference type="Proteomes" id="UP001213000"/>
    </source>
</evidence>
<dbReference type="Proteomes" id="UP001213000">
    <property type="component" value="Unassembled WGS sequence"/>
</dbReference>
<dbReference type="Pfam" id="PF01693">
    <property type="entry name" value="Cauli_VI"/>
    <property type="match status" value="1"/>
</dbReference>
<organism evidence="2 3">
    <name type="scientific">Leucocoprinus birnbaumii</name>
    <dbReference type="NCBI Taxonomy" id="56174"/>
    <lineage>
        <taxon>Eukaryota</taxon>
        <taxon>Fungi</taxon>
        <taxon>Dikarya</taxon>
        <taxon>Basidiomycota</taxon>
        <taxon>Agaricomycotina</taxon>
        <taxon>Agaricomycetes</taxon>
        <taxon>Agaricomycetidae</taxon>
        <taxon>Agaricales</taxon>
        <taxon>Agaricineae</taxon>
        <taxon>Agaricaceae</taxon>
        <taxon>Leucocoprinus</taxon>
    </lineage>
</organism>
<dbReference type="InterPro" id="IPR009027">
    <property type="entry name" value="Ribosomal_bL9/RNase_H1_N"/>
</dbReference>
<dbReference type="InterPro" id="IPR011320">
    <property type="entry name" value="RNase_H1_N"/>
</dbReference>
<comment type="caution">
    <text evidence="2">The sequence shown here is derived from an EMBL/GenBank/DDBJ whole genome shotgun (WGS) entry which is preliminary data.</text>
</comment>
<reference evidence="2" key="1">
    <citation type="submission" date="2022-07" db="EMBL/GenBank/DDBJ databases">
        <title>Genome Sequence of Leucocoprinus birnbaumii.</title>
        <authorList>
            <person name="Buettner E."/>
        </authorList>
    </citation>
    <scope>NUCLEOTIDE SEQUENCE</scope>
    <source>
        <strain evidence="2">VT141</strain>
    </source>
</reference>
<name>A0AAD5VKK1_9AGAR</name>